<protein>
    <recommendedName>
        <fullName evidence="4">Cytochrome C oxidase subunit I</fullName>
    </recommendedName>
</protein>
<sequence>MISGNSKTTDYSTILPFYGTAAIFFFLLSVLMFIAADRFEDHFFKAETLALVHLAVLGWGTMIIFGAAYQLLPVIFGKPLYSSSLAYASYWFLLFGTLFLVFSFWQFLIGSPMIVGGTMILIGVLLYNINVIRTSKKAETNIQRYFLVISGIWLFLTVSVGLMLAVNLYTPYLPVSHMEILKAHAHMGFAGWFLQLITGVSSKLVPMFLFGKSKKEYLLKISLMFQNIGLVGFAIDQLCFGSSFRMYFYFIIIVVGIVTWIYYLGDVFLNRVKKRVDMQMKYTLISLLSLIGAIFLVPVLANVSANQWSILYGVFIILGWVSGIIFGKTFKTLPFIVWNKHYENSHGRKGIPLPKHLYNEKYLRYQFILFIIALISLSIGVVLSITVVIKASLILWILVAILYVVNVAKVFFHKPISHGITN</sequence>
<dbReference type="Gene3D" id="1.20.210.10">
    <property type="entry name" value="Cytochrome c oxidase-like, subunit I domain"/>
    <property type="match status" value="2"/>
</dbReference>
<keyword evidence="3" id="KW-1185">Reference proteome</keyword>
<dbReference type="InterPro" id="IPR036927">
    <property type="entry name" value="Cyt_c_oxase-like_su1_sf"/>
</dbReference>
<feature type="transmembrane region" description="Helical" evidence="1">
    <location>
        <begin position="189"/>
        <end position="210"/>
    </location>
</feature>
<reference evidence="2 3" key="1">
    <citation type="submission" date="2024-04" db="EMBL/GenBank/DDBJ databases">
        <title>Albibacterium profundi sp. nov., isolated from sediment of the Challenger Deep of Mariana Trench.</title>
        <authorList>
            <person name="Wang Y."/>
        </authorList>
    </citation>
    <scope>NUCLEOTIDE SEQUENCE [LARGE SCALE GENOMIC DNA]</scope>
    <source>
        <strain evidence="2 3">RHL897</strain>
    </source>
</reference>
<evidence type="ECO:0000313" key="2">
    <source>
        <dbReference type="EMBL" id="MFB5945480.1"/>
    </source>
</evidence>
<feature type="transmembrane region" description="Helical" evidence="1">
    <location>
        <begin position="12"/>
        <end position="36"/>
    </location>
</feature>
<dbReference type="Proteomes" id="UP001580928">
    <property type="component" value="Unassembled WGS sequence"/>
</dbReference>
<evidence type="ECO:0000256" key="1">
    <source>
        <dbReference type="SAM" id="Phobius"/>
    </source>
</evidence>
<feature type="transmembrane region" description="Helical" evidence="1">
    <location>
        <begin position="84"/>
        <end position="107"/>
    </location>
</feature>
<feature type="transmembrane region" description="Helical" evidence="1">
    <location>
        <begin position="247"/>
        <end position="270"/>
    </location>
</feature>
<evidence type="ECO:0000313" key="3">
    <source>
        <dbReference type="Proteomes" id="UP001580928"/>
    </source>
</evidence>
<dbReference type="EMBL" id="JBBVGT010000002">
    <property type="protein sequence ID" value="MFB5945480.1"/>
    <property type="molecule type" value="Genomic_DNA"/>
</dbReference>
<accession>A0ABV5CDM0</accession>
<comment type="caution">
    <text evidence="2">The sequence shown here is derived from an EMBL/GenBank/DDBJ whole genome shotgun (WGS) entry which is preliminary data.</text>
</comment>
<evidence type="ECO:0008006" key="4">
    <source>
        <dbReference type="Google" id="ProtNLM"/>
    </source>
</evidence>
<keyword evidence="1" id="KW-0812">Transmembrane</keyword>
<feature type="transmembrane region" description="Helical" evidence="1">
    <location>
        <begin position="307"/>
        <end position="326"/>
    </location>
</feature>
<dbReference type="RefSeq" id="WP_375557018.1">
    <property type="nucleotide sequence ID" value="NZ_JBBVGT010000002.1"/>
</dbReference>
<feature type="transmembrane region" description="Helical" evidence="1">
    <location>
        <begin position="393"/>
        <end position="412"/>
    </location>
</feature>
<dbReference type="SUPFAM" id="SSF81442">
    <property type="entry name" value="Cytochrome c oxidase subunit I-like"/>
    <property type="match status" value="1"/>
</dbReference>
<feature type="transmembrane region" description="Helical" evidence="1">
    <location>
        <begin position="113"/>
        <end position="133"/>
    </location>
</feature>
<gene>
    <name evidence="2" type="ORF">WKR92_06525</name>
</gene>
<proteinExistence type="predicted"/>
<feature type="transmembrane region" description="Helical" evidence="1">
    <location>
        <begin position="282"/>
        <end position="301"/>
    </location>
</feature>
<organism evidence="2 3">
    <name type="scientific">Albibacterium profundi</name>
    <dbReference type="NCBI Taxonomy" id="3134906"/>
    <lineage>
        <taxon>Bacteria</taxon>
        <taxon>Pseudomonadati</taxon>
        <taxon>Bacteroidota</taxon>
        <taxon>Sphingobacteriia</taxon>
        <taxon>Sphingobacteriales</taxon>
        <taxon>Sphingobacteriaceae</taxon>
        <taxon>Albibacterium</taxon>
    </lineage>
</organism>
<keyword evidence="1" id="KW-0472">Membrane</keyword>
<feature type="transmembrane region" description="Helical" evidence="1">
    <location>
        <begin position="48"/>
        <end position="72"/>
    </location>
</feature>
<keyword evidence="1" id="KW-1133">Transmembrane helix</keyword>
<feature type="transmembrane region" description="Helical" evidence="1">
    <location>
        <begin position="217"/>
        <end position="235"/>
    </location>
</feature>
<feature type="transmembrane region" description="Helical" evidence="1">
    <location>
        <begin position="367"/>
        <end position="387"/>
    </location>
</feature>
<name>A0ABV5CDM0_9SPHI</name>
<feature type="transmembrane region" description="Helical" evidence="1">
    <location>
        <begin position="145"/>
        <end position="169"/>
    </location>
</feature>